<evidence type="ECO:0000313" key="7">
    <source>
        <dbReference type="EMBL" id="RLV47460.1"/>
    </source>
</evidence>
<dbReference type="CDD" id="cd03224">
    <property type="entry name" value="ABC_TM1139_LivF_branched"/>
    <property type="match status" value="1"/>
</dbReference>
<organism evidence="7 8">
    <name type="scientific">Nocardioides mangrovicus</name>
    <dbReference type="NCBI Taxonomy" id="2478913"/>
    <lineage>
        <taxon>Bacteria</taxon>
        <taxon>Bacillati</taxon>
        <taxon>Actinomycetota</taxon>
        <taxon>Actinomycetes</taxon>
        <taxon>Propionibacteriales</taxon>
        <taxon>Nocardioidaceae</taxon>
        <taxon>Nocardioides</taxon>
    </lineage>
</organism>
<name>A0A3L8NWD9_9ACTN</name>
<keyword evidence="8" id="KW-1185">Reference proteome</keyword>
<dbReference type="InterPro" id="IPR003439">
    <property type="entry name" value="ABC_transporter-like_ATP-bd"/>
</dbReference>
<dbReference type="InterPro" id="IPR003593">
    <property type="entry name" value="AAA+_ATPase"/>
</dbReference>
<dbReference type="AlphaFoldDB" id="A0A3L8NWD9"/>
<keyword evidence="3" id="KW-0547">Nucleotide-binding</keyword>
<keyword evidence="5" id="KW-0029">Amino-acid transport</keyword>
<dbReference type="InterPro" id="IPR027417">
    <property type="entry name" value="P-loop_NTPase"/>
</dbReference>
<dbReference type="Gene3D" id="3.40.50.300">
    <property type="entry name" value="P-loop containing nucleotide triphosphate hydrolases"/>
    <property type="match status" value="1"/>
</dbReference>
<dbReference type="GO" id="GO:0015658">
    <property type="term" value="F:branched-chain amino acid transmembrane transporter activity"/>
    <property type="evidence" value="ECO:0007669"/>
    <property type="project" value="TreeGrafter"/>
</dbReference>
<keyword evidence="2" id="KW-0813">Transport</keyword>
<comment type="caution">
    <text evidence="7">The sequence shown here is derived from an EMBL/GenBank/DDBJ whole genome shotgun (WGS) entry which is preliminary data.</text>
</comment>
<dbReference type="GO" id="GO:0005524">
    <property type="term" value="F:ATP binding"/>
    <property type="evidence" value="ECO:0007669"/>
    <property type="project" value="UniProtKB-KW"/>
</dbReference>
<keyword evidence="4 7" id="KW-0067">ATP-binding</keyword>
<dbReference type="GO" id="GO:0016887">
    <property type="term" value="F:ATP hydrolysis activity"/>
    <property type="evidence" value="ECO:0007669"/>
    <property type="project" value="InterPro"/>
</dbReference>
<feature type="domain" description="ABC transporter" evidence="6">
    <location>
        <begin position="2"/>
        <end position="231"/>
    </location>
</feature>
<comment type="similarity">
    <text evidence="1">Belongs to the ABC transporter superfamily.</text>
</comment>
<dbReference type="InterPro" id="IPR052156">
    <property type="entry name" value="BCAA_Transport_ATP-bd_LivF"/>
</dbReference>
<dbReference type="GO" id="GO:0015807">
    <property type="term" value="P:L-amino acid transport"/>
    <property type="evidence" value="ECO:0007669"/>
    <property type="project" value="TreeGrafter"/>
</dbReference>
<evidence type="ECO:0000256" key="3">
    <source>
        <dbReference type="ARBA" id="ARBA00022741"/>
    </source>
</evidence>
<evidence type="ECO:0000256" key="4">
    <source>
        <dbReference type="ARBA" id="ARBA00022840"/>
    </source>
</evidence>
<dbReference type="Proteomes" id="UP000281708">
    <property type="component" value="Unassembled WGS sequence"/>
</dbReference>
<dbReference type="PROSITE" id="PS50893">
    <property type="entry name" value="ABC_TRANSPORTER_2"/>
    <property type="match status" value="1"/>
</dbReference>
<protein>
    <submittedName>
        <fullName evidence="7">ABC transporter ATP-binding protein</fullName>
    </submittedName>
</protein>
<evidence type="ECO:0000256" key="2">
    <source>
        <dbReference type="ARBA" id="ARBA00022448"/>
    </source>
</evidence>
<dbReference type="PANTHER" id="PTHR43820">
    <property type="entry name" value="HIGH-AFFINITY BRANCHED-CHAIN AMINO ACID TRANSPORT ATP-BINDING PROTEIN LIVF"/>
    <property type="match status" value="1"/>
</dbReference>
<dbReference type="SMART" id="SM00382">
    <property type="entry name" value="AAA"/>
    <property type="match status" value="1"/>
</dbReference>
<accession>A0A3L8NWD9</accession>
<reference evidence="7 8" key="1">
    <citation type="submission" date="2018-10" db="EMBL/GenBank/DDBJ databases">
        <title>Marmoricola sp. 4Q3S-7 whole genome shotgun sequence.</title>
        <authorList>
            <person name="Li F."/>
        </authorList>
    </citation>
    <scope>NUCLEOTIDE SEQUENCE [LARGE SCALE GENOMIC DNA]</scope>
    <source>
        <strain evidence="7 8">4Q3S-7</strain>
    </source>
</reference>
<dbReference type="EMBL" id="RDBE01000010">
    <property type="protein sequence ID" value="RLV47460.1"/>
    <property type="molecule type" value="Genomic_DNA"/>
</dbReference>
<evidence type="ECO:0000259" key="6">
    <source>
        <dbReference type="PROSITE" id="PS50893"/>
    </source>
</evidence>
<gene>
    <name evidence="7" type="ORF">D9V37_14765</name>
</gene>
<evidence type="ECO:0000256" key="5">
    <source>
        <dbReference type="ARBA" id="ARBA00022970"/>
    </source>
</evidence>
<dbReference type="RefSeq" id="WP_121806963.1">
    <property type="nucleotide sequence ID" value="NZ_RDBE01000010.1"/>
</dbReference>
<dbReference type="SUPFAM" id="SSF52540">
    <property type="entry name" value="P-loop containing nucleoside triphosphate hydrolases"/>
    <property type="match status" value="1"/>
</dbReference>
<sequence length="235" mass="25402">MLELENVTVGYTATSQVLSGVSLSVPEGSVVALLGPNGAGKTTALRAASRMVPLQVGRVVFDGEDVTRMPSYAAAERGLCHVPEGRGVFPALTVRDNIALFGRGMPLQEAVDRSVAEFPFIERRLDALAGTLSGGERQMLALTRPWLVRPKIVLLDEVSMGLAPLIVDEVYAFIRRLAGEGISLLVVEQYVDRVRRFADHIYLMRSGAIRFSGPPDQLGSDEDILGHYLGAALQE</sequence>
<proteinExistence type="inferred from homology"/>
<dbReference type="OrthoDB" id="9776369at2"/>
<evidence type="ECO:0000313" key="8">
    <source>
        <dbReference type="Proteomes" id="UP000281708"/>
    </source>
</evidence>
<dbReference type="Pfam" id="PF00005">
    <property type="entry name" value="ABC_tran"/>
    <property type="match status" value="1"/>
</dbReference>
<evidence type="ECO:0000256" key="1">
    <source>
        <dbReference type="ARBA" id="ARBA00005417"/>
    </source>
</evidence>
<dbReference type="PANTHER" id="PTHR43820:SF4">
    <property type="entry name" value="HIGH-AFFINITY BRANCHED-CHAIN AMINO ACID TRANSPORT ATP-BINDING PROTEIN LIVF"/>
    <property type="match status" value="1"/>
</dbReference>